<feature type="non-terminal residue" evidence="3">
    <location>
        <position position="1"/>
    </location>
</feature>
<dbReference type="EMBL" id="WBVP01000006">
    <property type="protein sequence ID" value="KAB2825162.1"/>
    <property type="molecule type" value="Genomic_DNA"/>
</dbReference>
<sequence length="342" mass="40109">KKWIGYTELQQELVEKFQTRTLNPGSDSLEFNQILKGYGQLRLFYHFQSHHNVYEFSSGLNFPPKLSIQFDSSVLMSDLHFEYMKFYHLMTLLIGSDFKVNEITITSGSRTFSSNASVYFPTINRTHDRDYPVFPLGLNLRFNDQGLPKFPLEAFSNYYLLEEKERIIFTRYLRYQRMKSDEEKFLGFFRLLESLTTKSSTYVEPESLEAFLKESKACILEKLKGRGTSRDIKKLISRIGRLNTMKYNTTKCIEDFLKKLPAEIRISIAVTDKDVQNIVNLRNNITHANAYTIDDRELEKYTSFINVLLYLALLEKIGSHPELGSKVVYRLDGHHYIQNHNY</sequence>
<organism evidence="3 4">
    <name type="scientific">Aliivibrio finisterrensis</name>
    <dbReference type="NCBI Taxonomy" id="511998"/>
    <lineage>
        <taxon>Bacteria</taxon>
        <taxon>Pseudomonadati</taxon>
        <taxon>Pseudomonadota</taxon>
        <taxon>Gammaproteobacteria</taxon>
        <taxon>Vibrionales</taxon>
        <taxon>Vibrionaceae</taxon>
        <taxon>Aliivibrio</taxon>
    </lineage>
</organism>
<evidence type="ECO:0008006" key="5">
    <source>
        <dbReference type="Google" id="ProtNLM"/>
    </source>
</evidence>
<dbReference type="AlphaFoldDB" id="A0A6N6RU15"/>
<dbReference type="InterPro" id="IPR041223">
    <property type="entry name" value="ApeA_NTD"/>
</dbReference>
<dbReference type="Proteomes" id="UP000434870">
    <property type="component" value="Unassembled WGS sequence"/>
</dbReference>
<evidence type="ECO:0000313" key="4">
    <source>
        <dbReference type="Proteomes" id="UP000434870"/>
    </source>
</evidence>
<name>A0A6N6RU15_9GAMM</name>
<dbReference type="InterPro" id="IPR041229">
    <property type="entry name" value="HEPN_Apea"/>
</dbReference>
<feature type="domain" description="Apea-like HEPN" evidence="1">
    <location>
        <begin position="187"/>
        <end position="318"/>
    </location>
</feature>
<protein>
    <recommendedName>
        <fullName evidence="5">ApeA N-terminal domain-containing protein</fullName>
    </recommendedName>
</protein>
<proteinExistence type="predicted"/>
<accession>A0A6N6RU15</accession>
<gene>
    <name evidence="3" type="ORF">F8B77_07910</name>
</gene>
<reference evidence="3 4" key="1">
    <citation type="submission" date="2019-09" db="EMBL/GenBank/DDBJ databases">
        <title>Genome of Aliivibrio finisterrensis LMG 23869 (type strain).</title>
        <authorList>
            <person name="Bowman J.P."/>
        </authorList>
    </citation>
    <scope>NUCLEOTIDE SEQUENCE [LARGE SCALE GENOMIC DNA]</scope>
    <source>
        <strain evidence="3 4">LMG 23869</strain>
    </source>
</reference>
<dbReference type="Pfam" id="PF18739">
    <property type="entry name" value="HEPN_Apea"/>
    <property type="match status" value="1"/>
</dbReference>
<evidence type="ECO:0000259" key="2">
    <source>
        <dbReference type="Pfam" id="PF18862"/>
    </source>
</evidence>
<dbReference type="Pfam" id="PF18862">
    <property type="entry name" value="ApeA_NTD1"/>
    <property type="match status" value="1"/>
</dbReference>
<comment type="caution">
    <text evidence="3">The sequence shown here is derived from an EMBL/GenBank/DDBJ whole genome shotgun (WGS) entry which is preliminary data.</text>
</comment>
<feature type="domain" description="ApeA N-terminal" evidence="2">
    <location>
        <begin position="30"/>
        <end position="128"/>
    </location>
</feature>
<evidence type="ECO:0000313" key="3">
    <source>
        <dbReference type="EMBL" id="KAB2825162.1"/>
    </source>
</evidence>
<dbReference type="RefSeq" id="WP_151654908.1">
    <property type="nucleotide sequence ID" value="NZ_WBVP01000006.1"/>
</dbReference>
<evidence type="ECO:0000259" key="1">
    <source>
        <dbReference type="Pfam" id="PF18739"/>
    </source>
</evidence>